<feature type="compositionally biased region" description="Low complexity" evidence="10">
    <location>
        <begin position="278"/>
        <end position="289"/>
    </location>
</feature>
<keyword evidence="9" id="KW-0175">Coiled coil</keyword>
<keyword evidence="6" id="KW-0863">Zinc-finger</keyword>
<name>A0A0G4ICL5_9ALVE</name>
<dbReference type="InterPro" id="IPR040184">
    <property type="entry name" value="Mcm10"/>
</dbReference>
<sequence length="1039" mass="112463">MQGVGNPQQRGAQGAGQQYVTASAGPDFTEKNSGLSIRNGCYKEAHLAKLLAGRKLLSFTELSKAVSPADVDPKNLQKDTLVLGVLVRKSEMKEDSKGRRYAVWNLNNLKGHVSGEATSLRVLLQDEAFEKWGNEETGTVWLLLNVRLLPKRAGGDVKGDDIPCVCVGTEAAVAKLGEAADLVFCKARKNNGQFCDEPLNKSTSSGYCKYHLTYANKAVAARRQNNNKFSTFQGPGIPKPSGQVSTRNWAKPQTQAQTGATAKAAPAGGGSAQTQDPSASSSRAAAAAANPAQGPPKQMAAGGSRPLPASGSSAGANARRRDARLRLEQNDRTAILRDLEAAKERDDWKLVAQLAAKLDRLPAGKPPQSQQQQQQQQMVKVTRRDGVDKDKEKGRPPTAPPPVSQKDLSSSSSSSRQLTAKEREKENRSATQRERERQLQTVSGSQGGSAKRKMETGATGKGGANGSSFPNPRDDKRRKLGLAPKERDPNPPEESAKEPPKPLQQKQQPQQPSRPPQVEQRRQPGAKPTDKGTSQSSSSSSSGAAGGGVQKASSSSFSKMPRKNLSAQEEEEDDDLGLELIYNGDGESSPGSSRGPDPPPLVSFPSSRPEEGAAQPPQLQRAASGGMPKEKKRRVEEEDEARDARHVNRPRFAAIDPNATAKGQAPVLGPHADPYTQMMLEGLPEGVGASAEMRPRVIENTVQRKPPMKENIVQRMKRENDLPPDQRPAGARTAPIERAWLALADPSSKPPAPQTEAVQAPSRLPLAPQQQPNALPPAPSATGQSAVGARENNPRPSPTQTFPPPVVSGGPAGSRQNMTLEEWEQFCEIGTYADKKRQREQANLSNTTGRHGGKQQRSAAEKAEWAAALASAAAAVKSAMKENEARGDNEIERQEKEKRLDALEKSERLEEEKAAVTSIQIWAFRCHQCETWRDFMDPLCVSNGHPLEKMKARKDAFKCCNRSCNERNDAINGQKMHARCIKCGGVDFEKCSIYKKLKGEAKMIWDEHKDAARGEEWAFSLRNLNTHVHPGGSSFDSSD</sequence>
<evidence type="ECO:0000256" key="1">
    <source>
        <dbReference type="ARBA" id="ARBA00004123"/>
    </source>
</evidence>
<evidence type="ECO:0000259" key="11">
    <source>
        <dbReference type="SMART" id="SM01280"/>
    </source>
</evidence>
<dbReference type="Pfam" id="PF09329">
    <property type="entry name" value="zf-primase"/>
    <property type="match status" value="1"/>
</dbReference>
<feature type="compositionally biased region" description="Low complexity" evidence="10">
    <location>
        <begin position="250"/>
        <end position="266"/>
    </location>
</feature>
<feature type="compositionally biased region" description="Low complexity" evidence="10">
    <location>
        <begin position="8"/>
        <end position="18"/>
    </location>
</feature>
<dbReference type="GO" id="GO:0003688">
    <property type="term" value="F:DNA replication origin binding"/>
    <property type="evidence" value="ECO:0007669"/>
    <property type="project" value="TreeGrafter"/>
</dbReference>
<dbReference type="AlphaFoldDB" id="A0A0G4ICL5"/>
<feature type="compositionally biased region" description="Low complexity" evidence="10">
    <location>
        <begin position="764"/>
        <end position="773"/>
    </location>
</feature>
<gene>
    <name evidence="12" type="ORF">Cvel_2258</name>
</gene>
<dbReference type="InterPro" id="IPR015411">
    <property type="entry name" value="Rep_factor_Mcm10_C"/>
</dbReference>
<feature type="region of interest" description="Disordered" evidence="10">
    <location>
        <begin position="716"/>
        <end position="818"/>
    </location>
</feature>
<dbReference type="GO" id="GO:0008270">
    <property type="term" value="F:zinc ion binding"/>
    <property type="evidence" value="ECO:0007669"/>
    <property type="project" value="UniProtKB-KW"/>
</dbReference>
<dbReference type="GO" id="GO:0003697">
    <property type="term" value="F:single-stranded DNA binding"/>
    <property type="evidence" value="ECO:0007669"/>
    <property type="project" value="InterPro"/>
</dbReference>
<evidence type="ECO:0000256" key="3">
    <source>
        <dbReference type="ARBA" id="ARBA00017770"/>
    </source>
</evidence>
<feature type="coiled-coil region" evidence="9">
    <location>
        <begin position="877"/>
        <end position="913"/>
    </location>
</feature>
<dbReference type="PANTHER" id="PTHR13454:SF11">
    <property type="entry name" value="PROTEIN MCM10 HOMOLOG"/>
    <property type="match status" value="1"/>
</dbReference>
<feature type="compositionally biased region" description="Basic and acidic residues" evidence="10">
    <location>
        <begin position="484"/>
        <end position="500"/>
    </location>
</feature>
<evidence type="ECO:0000313" key="12">
    <source>
        <dbReference type="EMBL" id="CEM54812.1"/>
    </source>
</evidence>
<dbReference type="VEuPathDB" id="CryptoDB:Cvel_2258"/>
<dbReference type="GO" id="GO:0006270">
    <property type="term" value="P:DNA replication initiation"/>
    <property type="evidence" value="ECO:0007669"/>
    <property type="project" value="InterPro"/>
</dbReference>
<organism evidence="12">
    <name type="scientific">Chromera velia CCMP2878</name>
    <dbReference type="NCBI Taxonomy" id="1169474"/>
    <lineage>
        <taxon>Eukaryota</taxon>
        <taxon>Sar</taxon>
        <taxon>Alveolata</taxon>
        <taxon>Colpodellida</taxon>
        <taxon>Chromeraceae</taxon>
        <taxon>Chromera</taxon>
    </lineage>
</organism>
<feature type="compositionally biased region" description="Basic and acidic residues" evidence="10">
    <location>
        <begin position="419"/>
        <end position="438"/>
    </location>
</feature>
<dbReference type="Pfam" id="PF22379">
    <property type="entry name" value="OB_MCM10"/>
    <property type="match status" value="1"/>
</dbReference>
<feature type="region of interest" description="Disordered" evidence="10">
    <location>
        <begin position="1"/>
        <end position="25"/>
    </location>
</feature>
<proteinExistence type="inferred from homology"/>
<feature type="compositionally biased region" description="Low complexity" evidence="10">
    <location>
        <begin position="578"/>
        <end position="595"/>
    </location>
</feature>
<evidence type="ECO:0000256" key="6">
    <source>
        <dbReference type="ARBA" id="ARBA00022771"/>
    </source>
</evidence>
<keyword evidence="7" id="KW-0862">Zinc</keyword>
<feature type="region of interest" description="Disordered" evidence="10">
    <location>
        <begin position="361"/>
        <end position="673"/>
    </location>
</feature>
<feature type="region of interest" description="Disordered" evidence="10">
    <location>
        <begin position="228"/>
        <end position="325"/>
    </location>
</feature>
<evidence type="ECO:0000256" key="2">
    <source>
        <dbReference type="ARBA" id="ARBA00009679"/>
    </source>
</evidence>
<evidence type="ECO:0000256" key="7">
    <source>
        <dbReference type="ARBA" id="ARBA00022833"/>
    </source>
</evidence>
<dbReference type="InterPro" id="IPR015408">
    <property type="entry name" value="Znf_Mcm10/DnaG"/>
</dbReference>
<evidence type="ECO:0000256" key="8">
    <source>
        <dbReference type="ARBA" id="ARBA00023242"/>
    </source>
</evidence>
<feature type="compositionally biased region" description="Low complexity" evidence="10">
    <location>
        <begin position="368"/>
        <end position="377"/>
    </location>
</feature>
<evidence type="ECO:0000256" key="4">
    <source>
        <dbReference type="ARBA" id="ARBA00022705"/>
    </source>
</evidence>
<dbReference type="EMBL" id="CDMZ01005820">
    <property type="protein sequence ID" value="CEM54812.1"/>
    <property type="molecule type" value="Genomic_DNA"/>
</dbReference>
<dbReference type="SMART" id="SM01280">
    <property type="entry name" value="Mcm10"/>
    <property type="match status" value="1"/>
</dbReference>
<feature type="compositionally biased region" description="Pro residues" evidence="10">
    <location>
        <begin position="795"/>
        <end position="806"/>
    </location>
</feature>
<evidence type="ECO:0000256" key="9">
    <source>
        <dbReference type="SAM" id="Coils"/>
    </source>
</evidence>
<comment type="similarity">
    <text evidence="2">Belongs to the MCM10 family.</text>
</comment>
<reference evidence="12" key="1">
    <citation type="submission" date="2014-11" db="EMBL/GenBank/DDBJ databases">
        <authorList>
            <person name="Otto D Thomas"/>
            <person name="Naeem Raeece"/>
        </authorList>
    </citation>
    <scope>NUCLEOTIDE SEQUENCE</scope>
</reference>
<dbReference type="Gene3D" id="2.40.50.140">
    <property type="entry name" value="Nucleic acid-binding proteins"/>
    <property type="match status" value="1"/>
</dbReference>
<dbReference type="GO" id="GO:0043596">
    <property type="term" value="C:nuclear replication fork"/>
    <property type="evidence" value="ECO:0007669"/>
    <property type="project" value="TreeGrafter"/>
</dbReference>
<feature type="domain" description="Replication factor Mcm10 C-terminal" evidence="11">
    <location>
        <begin position="204"/>
        <end position="1026"/>
    </location>
</feature>
<protein>
    <recommendedName>
        <fullName evidence="3">Protein MCM10 homolog</fullName>
    </recommendedName>
</protein>
<feature type="compositionally biased region" description="Low complexity" evidence="10">
    <location>
        <begin position="300"/>
        <end position="317"/>
    </location>
</feature>
<comment type="subcellular location">
    <subcellularLocation>
        <location evidence="1">Nucleus</location>
    </subcellularLocation>
</comment>
<keyword evidence="8" id="KW-0539">Nucleus</keyword>
<feature type="compositionally biased region" description="Acidic residues" evidence="10">
    <location>
        <begin position="568"/>
        <end position="577"/>
    </location>
</feature>
<feature type="region of interest" description="Disordered" evidence="10">
    <location>
        <begin position="838"/>
        <end position="858"/>
    </location>
</feature>
<evidence type="ECO:0000256" key="5">
    <source>
        <dbReference type="ARBA" id="ARBA00022723"/>
    </source>
</evidence>
<feature type="compositionally biased region" description="Low complexity" evidence="10">
    <location>
        <begin position="534"/>
        <end position="543"/>
    </location>
</feature>
<keyword evidence="4" id="KW-0235">DNA replication</keyword>
<evidence type="ECO:0000256" key="10">
    <source>
        <dbReference type="SAM" id="MobiDB-lite"/>
    </source>
</evidence>
<feature type="compositionally biased region" description="Basic and acidic residues" evidence="10">
    <location>
        <begin position="382"/>
        <end position="395"/>
    </location>
</feature>
<dbReference type="InterPro" id="IPR012340">
    <property type="entry name" value="NA-bd_OB-fold"/>
</dbReference>
<accession>A0A0G4ICL5</accession>
<dbReference type="InterPro" id="IPR055065">
    <property type="entry name" value="OB_MCM10"/>
</dbReference>
<dbReference type="PANTHER" id="PTHR13454">
    <property type="entry name" value="PROTEIN MCM10 HOMOLOG"/>
    <property type="match status" value="1"/>
</dbReference>
<keyword evidence="5" id="KW-0479">Metal-binding</keyword>